<dbReference type="Pfam" id="PF02617">
    <property type="entry name" value="ClpS"/>
    <property type="match status" value="1"/>
</dbReference>
<feature type="non-terminal residue" evidence="2">
    <location>
        <position position="1"/>
    </location>
</feature>
<evidence type="ECO:0000313" key="2">
    <source>
        <dbReference type="EMBL" id="SVE57154.1"/>
    </source>
</evidence>
<feature type="non-terminal residue" evidence="2">
    <location>
        <position position="31"/>
    </location>
</feature>
<evidence type="ECO:0000259" key="1">
    <source>
        <dbReference type="Pfam" id="PF02617"/>
    </source>
</evidence>
<proteinExistence type="predicted"/>
<reference evidence="2" key="1">
    <citation type="submission" date="2018-05" db="EMBL/GenBank/DDBJ databases">
        <authorList>
            <person name="Lanie J.A."/>
            <person name="Ng W.-L."/>
            <person name="Kazmierczak K.M."/>
            <person name="Andrzejewski T.M."/>
            <person name="Davidsen T.M."/>
            <person name="Wayne K.J."/>
            <person name="Tettelin H."/>
            <person name="Glass J.I."/>
            <person name="Rusch D."/>
            <person name="Podicherti R."/>
            <person name="Tsui H.-C.T."/>
            <person name="Winkler M.E."/>
        </authorList>
    </citation>
    <scope>NUCLEOTIDE SEQUENCE</scope>
</reference>
<feature type="domain" description="Adaptor protein ClpS core" evidence="1">
    <location>
        <begin position="1"/>
        <end position="31"/>
    </location>
</feature>
<dbReference type="Gene3D" id="3.30.1390.10">
    <property type="match status" value="1"/>
</dbReference>
<accession>A0A383EKL6</accession>
<name>A0A383EKL6_9ZZZZ</name>
<sequence>VILHNDNYTPMEFVVYALQEVFHHPHERAER</sequence>
<dbReference type="AlphaFoldDB" id="A0A383EKL6"/>
<protein>
    <recommendedName>
        <fullName evidence="1">Adaptor protein ClpS core domain-containing protein</fullName>
    </recommendedName>
</protein>
<dbReference type="InterPro" id="IPR014719">
    <property type="entry name" value="Ribosomal_bL12_C/ClpS-like"/>
</dbReference>
<dbReference type="SUPFAM" id="SSF54736">
    <property type="entry name" value="ClpS-like"/>
    <property type="match status" value="1"/>
</dbReference>
<gene>
    <name evidence="2" type="ORF">METZ01_LOCUS510008</name>
</gene>
<organism evidence="2">
    <name type="scientific">marine metagenome</name>
    <dbReference type="NCBI Taxonomy" id="408172"/>
    <lineage>
        <taxon>unclassified sequences</taxon>
        <taxon>metagenomes</taxon>
        <taxon>ecological metagenomes</taxon>
    </lineage>
</organism>
<dbReference type="GO" id="GO:0030163">
    <property type="term" value="P:protein catabolic process"/>
    <property type="evidence" value="ECO:0007669"/>
    <property type="project" value="InterPro"/>
</dbReference>
<dbReference type="InterPro" id="IPR003769">
    <property type="entry name" value="ClpS_core"/>
</dbReference>
<dbReference type="EMBL" id="UINC01226601">
    <property type="protein sequence ID" value="SVE57154.1"/>
    <property type="molecule type" value="Genomic_DNA"/>
</dbReference>